<sequence>MKVEELPPDLFVGCPRYLTQRRFAELAGLQQQEKLLARWGDEGLLPTRSFGRHRLIDMQALLQRLDPPQEIQG</sequence>
<dbReference type="STRING" id="289003.SAMN05216190_101156"/>
<evidence type="ECO:0008006" key="3">
    <source>
        <dbReference type="Google" id="ProtNLM"/>
    </source>
</evidence>
<evidence type="ECO:0000313" key="2">
    <source>
        <dbReference type="Proteomes" id="UP000198784"/>
    </source>
</evidence>
<dbReference type="RefSeq" id="WP_090496804.1">
    <property type="nucleotide sequence ID" value="NZ_FOWX01000001.1"/>
</dbReference>
<evidence type="ECO:0000313" key="1">
    <source>
        <dbReference type="EMBL" id="SFO82622.1"/>
    </source>
</evidence>
<gene>
    <name evidence="1" type="ORF">SAMN05216190_101156</name>
</gene>
<dbReference type="Proteomes" id="UP000198784">
    <property type="component" value="Unassembled WGS sequence"/>
</dbReference>
<reference evidence="2" key="1">
    <citation type="submission" date="2016-10" db="EMBL/GenBank/DDBJ databases">
        <authorList>
            <person name="Varghese N."/>
            <person name="Submissions S."/>
        </authorList>
    </citation>
    <scope>NUCLEOTIDE SEQUENCE [LARGE SCALE GENOMIC DNA]</scope>
    <source>
        <strain evidence="2">DSM 17834</strain>
    </source>
</reference>
<dbReference type="OrthoDB" id="7013246at2"/>
<proteinExistence type="predicted"/>
<name>A0A1I5KC30_9PSED</name>
<dbReference type="AlphaFoldDB" id="A0A1I5KC30"/>
<dbReference type="EMBL" id="FOWX01000001">
    <property type="protein sequence ID" value="SFO82622.1"/>
    <property type="molecule type" value="Genomic_DNA"/>
</dbReference>
<organism evidence="1 2">
    <name type="scientific">Pseudomonas borbori</name>
    <dbReference type="NCBI Taxonomy" id="289003"/>
    <lineage>
        <taxon>Bacteria</taxon>
        <taxon>Pseudomonadati</taxon>
        <taxon>Pseudomonadota</taxon>
        <taxon>Gammaproteobacteria</taxon>
        <taxon>Pseudomonadales</taxon>
        <taxon>Pseudomonadaceae</taxon>
        <taxon>Pseudomonas</taxon>
    </lineage>
</organism>
<protein>
    <recommendedName>
        <fullName evidence="3">Helix-turn-helix domain-containing protein</fullName>
    </recommendedName>
</protein>
<keyword evidence="2" id="KW-1185">Reference proteome</keyword>
<accession>A0A1I5KC30</accession>